<evidence type="ECO:0000313" key="3">
    <source>
        <dbReference type="Proteomes" id="UP000564573"/>
    </source>
</evidence>
<dbReference type="SUPFAM" id="SSF56112">
    <property type="entry name" value="Protein kinase-like (PK-like)"/>
    <property type="match status" value="1"/>
</dbReference>
<dbReference type="InterPro" id="IPR002575">
    <property type="entry name" value="Aminoglycoside_PTrfase"/>
</dbReference>
<dbReference type="Proteomes" id="UP000564573">
    <property type="component" value="Unassembled WGS sequence"/>
</dbReference>
<organism evidence="2 3">
    <name type="scientific">Prauserella sediminis</name>
    <dbReference type="NCBI Taxonomy" id="577680"/>
    <lineage>
        <taxon>Bacteria</taxon>
        <taxon>Bacillati</taxon>
        <taxon>Actinomycetota</taxon>
        <taxon>Actinomycetes</taxon>
        <taxon>Pseudonocardiales</taxon>
        <taxon>Pseudonocardiaceae</taxon>
        <taxon>Prauserella</taxon>
        <taxon>Prauserella salsuginis group</taxon>
    </lineage>
</organism>
<reference evidence="2 3" key="1">
    <citation type="submission" date="2020-08" db="EMBL/GenBank/DDBJ databases">
        <title>Sequencing the genomes of 1000 actinobacteria strains.</title>
        <authorList>
            <person name="Klenk H.-P."/>
        </authorList>
    </citation>
    <scope>NUCLEOTIDE SEQUENCE [LARGE SCALE GENOMIC DNA]</scope>
    <source>
        <strain evidence="2 3">DSM 45267</strain>
    </source>
</reference>
<name>A0A839XRK8_9PSEU</name>
<comment type="caution">
    <text evidence="2">The sequence shown here is derived from an EMBL/GenBank/DDBJ whole genome shotgun (WGS) entry which is preliminary data.</text>
</comment>
<dbReference type="EC" id="2.7.1.72" evidence="2"/>
<dbReference type="AlphaFoldDB" id="A0A839XRK8"/>
<feature type="domain" description="Aminoglycoside phosphotransferase" evidence="1">
    <location>
        <begin position="47"/>
        <end position="207"/>
    </location>
</feature>
<keyword evidence="2" id="KW-0808">Transferase</keyword>
<protein>
    <submittedName>
        <fullName evidence="2">Streptomycin 6-kinase</fullName>
        <ecNumber evidence="2">2.7.1.72</ecNumber>
    </submittedName>
</protein>
<accession>A0A839XRK8</accession>
<dbReference type="EMBL" id="JACIBS010000003">
    <property type="protein sequence ID" value="MBB3665361.1"/>
    <property type="molecule type" value="Genomic_DNA"/>
</dbReference>
<sequence length="291" mass="30851">MDLFSARAAAARDRLRRRFGSAADTWWAEMPGLLRDLAARWELDLGEPVGSGNTSLVLRCRTAGRAAILKITPDAAIATAEAAALRVWAPTGRVPAVYAEAGGALLLEALPSETTLADRPAPAPLHDVADLIRALHGSSSADRAADRGFGPPTDRTDLLFTLWQDRAAGDPDQVAALARGHALARELAAAPPRLVLAHGDLHPGNVLPPGNAARGLVAIDPRPCLADPASDAIDWVVLGDPARWRATAGELADLIDVDVERLWAWCRAFAARLAATEDDPGRRHAFRDIAA</sequence>
<keyword evidence="2" id="KW-0418">Kinase</keyword>
<dbReference type="InterPro" id="IPR011009">
    <property type="entry name" value="Kinase-like_dom_sf"/>
</dbReference>
<gene>
    <name evidence="2" type="ORF">FB384_004314</name>
</gene>
<dbReference type="Pfam" id="PF01636">
    <property type="entry name" value="APH"/>
    <property type="match status" value="1"/>
</dbReference>
<keyword evidence="3" id="KW-1185">Reference proteome</keyword>
<evidence type="ECO:0000259" key="1">
    <source>
        <dbReference type="Pfam" id="PF01636"/>
    </source>
</evidence>
<dbReference type="RefSeq" id="WP_183786569.1">
    <property type="nucleotide sequence ID" value="NZ_JACIBS010000003.1"/>
</dbReference>
<proteinExistence type="predicted"/>
<dbReference type="Gene3D" id="3.90.1200.10">
    <property type="match status" value="1"/>
</dbReference>
<evidence type="ECO:0000313" key="2">
    <source>
        <dbReference type="EMBL" id="MBB3665361.1"/>
    </source>
</evidence>
<dbReference type="GO" id="GO:0050300">
    <property type="term" value="F:aminoglycoside 6-kinase activity"/>
    <property type="evidence" value="ECO:0007669"/>
    <property type="project" value="UniProtKB-EC"/>
</dbReference>